<comment type="similarity">
    <text evidence="4">Belongs to the Cob(I)alamin adenosyltransferase family.</text>
</comment>
<dbReference type="PANTHER" id="PTHR12213">
    <property type="entry name" value="CORRINOID ADENOSYLTRANSFERASE"/>
    <property type="match status" value="1"/>
</dbReference>
<dbReference type="UniPathway" id="UPA00148">
    <property type="reaction ID" value="UER00233"/>
</dbReference>
<accession>A0A1F7IF81</accession>
<dbReference type="InterPro" id="IPR016030">
    <property type="entry name" value="CblAdoTrfase-like"/>
</dbReference>
<feature type="domain" description="Cobalamin adenosyltransferase-like" evidence="5">
    <location>
        <begin position="3"/>
        <end position="164"/>
    </location>
</feature>
<dbReference type="AlphaFoldDB" id="A0A1F7IF81"/>
<organism evidence="6 7">
    <name type="scientific">Candidatus Roizmanbacteria bacterium RIFCSPLOWO2_01_FULL_35_13</name>
    <dbReference type="NCBI Taxonomy" id="1802055"/>
    <lineage>
        <taxon>Bacteria</taxon>
        <taxon>Candidatus Roizmaniibacteriota</taxon>
    </lineage>
</organism>
<dbReference type="PANTHER" id="PTHR12213:SF0">
    <property type="entry name" value="CORRINOID ADENOSYLTRANSFERASE MMAB"/>
    <property type="match status" value="1"/>
</dbReference>
<evidence type="ECO:0000259" key="5">
    <source>
        <dbReference type="Pfam" id="PF01923"/>
    </source>
</evidence>
<evidence type="ECO:0000256" key="2">
    <source>
        <dbReference type="ARBA" id="ARBA00022741"/>
    </source>
</evidence>
<dbReference type="NCBIfam" id="TIGR00636">
    <property type="entry name" value="PduO_Nterm"/>
    <property type="match status" value="1"/>
</dbReference>
<dbReference type="EC" id="2.5.1.17" evidence="4"/>
<keyword evidence="4" id="KW-0169">Cobalamin biosynthesis</keyword>
<dbReference type="Pfam" id="PF01923">
    <property type="entry name" value="Cob_adeno_trans"/>
    <property type="match status" value="1"/>
</dbReference>
<keyword evidence="2 4" id="KW-0547">Nucleotide-binding</keyword>
<reference evidence="6 7" key="1">
    <citation type="journal article" date="2016" name="Nat. Commun.">
        <title>Thousands of microbial genomes shed light on interconnected biogeochemical processes in an aquifer system.</title>
        <authorList>
            <person name="Anantharaman K."/>
            <person name="Brown C.T."/>
            <person name="Hug L.A."/>
            <person name="Sharon I."/>
            <person name="Castelle C.J."/>
            <person name="Probst A.J."/>
            <person name="Thomas B.C."/>
            <person name="Singh A."/>
            <person name="Wilkins M.J."/>
            <person name="Karaoz U."/>
            <person name="Brodie E.L."/>
            <person name="Williams K.H."/>
            <person name="Hubbard S.S."/>
            <person name="Banfield J.F."/>
        </authorList>
    </citation>
    <scope>NUCLEOTIDE SEQUENCE [LARGE SCALE GENOMIC DNA]</scope>
</reference>
<dbReference type="InterPro" id="IPR029499">
    <property type="entry name" value="PduO-typ"/>
</dbReference>
<evidence type="ECO:0000256" key="3">
    <source>
        <dbReference type="ARBA" id="ARBA00022840"/>
    </source>
</evidence>
<proteinExistence type="inferred from homology"/>
<evidence type="ECO:0000313" key="6">
    <source>
        <dbReference type="EMBL" id="OGK42043.1"/>
    </source>
</evidence>
<evidence type="ECO:0000256" key="4">
    <source>
        <dbReference type="RuleBase" id="RU366026"/>
    </source>
</evidence>
<gene>
    <name evidence="6" type="ORF">A3A74_00165</name>
</gene>
<keyword evidence="1 4" id="KW-0808">Transferase</keyword>
<dbReference type="InterPro" id="IPR036451">
    <property type="entry name" value="CblAdoTrfase-like_sf"/>
</dbReference>
<protein>
    <recommendedName>
        <fullName evidence="4">Corrinoid adenosyltransferase</fullName>
        <ecNumber evidence="4">2.5.1.17</ecNumber>
    </recommendedName>
    <alternativeName>
        <fullName evidence="4">Cob(II)alamin adenosyltransferase</fullName>
    </alternativeName>
    <alternativeName>
        <fullName evidence="4">Cob(II)yrinic acid a,c-diamide adenosyltransferase</fullName>
    </alternativeName>
    <alternativeName>
        <fullName evidence="4">Cobinamide/cobalamin adenosyltransferase</fullName>
    </alternativeName>
</protein>
<dbReference type="STRING" id="1802055.A3A74_00165"/>
<dbReference type="GO" id="GO:0005524">
    <property type="term" value="F:ATP binding"/>
    <property type="evidence" value="ECO:0007669"/>
    <property type="project" value="UniProtKB-UniRule"/>
</dbReference>
<dbReference type="Proteomes" id="UP000179270">
    <property type="component" value="Unassembled WGS sequence"/>
</dbReference>
<comment type="caution">
    <text evidence="6">The sequence shown here is derived from an EMBL/GenBank/DDBJ whole genome shotgun (WGS) entry which is preliminary data.</text>
</comment>
<dbReference type="EMBL" id="MGAF01000012">
    <property type="protein sequence ID" value="OGK42043.1"/>
    <property type="molecule type" value="Genomic_DNA"/>
</dbReference>
<evidence type="ECO:0000313" key="7">
    <source>
        <dbReference type="Proteomes" id="UP000179270"/>
    </source>
</evidence>
<dbReference type="GO" id="GO:0008817">
    <property type="term" value="F:corrinoid adenosyltransferase activity"/>
    <property type="evidence" value="ECO:0007669"/>
    <property type="project" value="UniProtKB-UniRule"/>
</dbReference>
<comment type="catalytic activity">
    <reaction evidence="4">
        <text>2 cob(II)yrinate a,c diamide + reduced [electron-transfer flavoprotein] + 2 ATP = 2 adenosylcob(III)yrinate a,c-diamide + 2 triphosphate + oxidized [electron-transfer flavoprotein] + 3 H(+)</text>
        <dbReference type="Rhea" id="RHEA:11528"/>
        <dbReference type="Rhea" id="RHEA-COMP:10685"/>
        <dbReference type="Rhea" id="RHEA-COMP:10686"/>
        <dbReference type="ChEBI" id="CHEBI:15378"/>
        <dbReference type="ChEBI" id="CHEBI:18036"/>
        <dbReference type="ChEBI" id="CHEBI:30616"/>
        <dbReference type="ChEBI" id="CHEBI:57692"/>
        <dbReference type="ChEBI" id="CHEBI:58307"/>
        <dbReference type="ChEBI" id="CHEBI:58503"/>
        <dbReference type="ChEBI" id="CHEBI:58537"/>
        <dbReference type="EC" id="2.5.1.17"/>
    </reaction>
</comment>
<comment type="pathway">
    <text evidence="4">Cofactor biosynthesis; adenosylcobalamin biosynthesis; adenosylcobalamin from cob(II)yrinate a,c-diamide: step 2/7.</text>
</comment>
<evidence type="ECO:0000256" key="1">
    <source>
        <dbReference type="ARBA" id="ARBA00022679"/>
    </source>
</evidence>
<sequence>MPIYTKTGDKGTTALFGGKRVSKADLQVEAYGSVDELTSYIGLVNSKIKNQKAKLFLIEVQKDLYKIMGYLAGSKSNIKYLDGRVKDFENKIDEIDKKLPRLTKFILPGGSELSSWFHVLRTVCRRSERSVIRYSESLEIGNWKLEIIRYLNRLSDLFFTLARSHNKGKDALA</sequence>
<comment type="catalytic activity">
    <reaction evidence="4">
        <text>2 cob(II)alamin + reduced [electron-transfer flavoprotein] + 2 ATP = 2 adenosylcob(III)alamin + 2 triphosphate + oxidized [electron-transfer flavoprotein] + 3 H(+)</text>
        <dbReference type="Rhea" id="RHEA:28671"/>
        <dbReference type="Rhea" id="RHEA-COMP:10685"/>
        <dbReference type="Rhea" id="RHEA-COMP:10686"/>
        <dbReference type="ChEBI" id="CHEBI:15378"/>
        <dbReference type="ChEBI" id="CHEBI:16304"/>
        <dbReference type="ChEBI" id="CHEBI:18036"/>
        <dbReference type="ChEBI" id="CHEBI:18408"/>
        <dbReference type="ChEBI" id="CHEBI:30616"/>
        <dbReference type="ChEBI" id="CHEBI:57692"/>
        <dbReference type="ChEBI" id="CHEBI:58307"/>
        <dbReference type="EC" id="2.5.1.17"/>
    </reaction>
</comment>
<dbReference type="GO" id="GO:0009236">
    <property type="term" value="P:cobalamin biosynthetic process"/>
    <property type="evidence" value="ECO:0007669"/>
    <property type="project" value="UniProtKB-UniRule"/>
</dbReference>
<dbReference type="Gene3D" id="1.20.1200.10">
    <property type="entry name" value="Cobalamin adenosyltransferase-like"/>
    <property type="match status" value="1"/>
</dbReference>
<keyword evidence="3 4" id="KW-0067">ATP-binding</keyword>
<dbReference type="SUPFAM" id="SSF89028">
    <property type="entry name" value="Cobalamin adenosyltransferase-like"/>
    <property type="match status" value="1"/>
</dbReference>
<name>A0A1F7IF81_9BACT</name>